<dbReference type="EMBL" id="CP034205">
    <property type="protein sequence ID" value="QBZ55616.1"/>
    <property type="molecule type" value="Genomic_DNA"/>
</dbReference>
<dbReference type="Proteomes" id="UP000294847">
    <property type="component" value="Chromosome 2"/>
</dbReference>
<gene>
    <name evidence="1" type="ORF">PoMZ_00517</name>
</gene>
<reference evidence="1 2" key="1">
    <citation type="journal article" date="2019" name="Mol. Biol. Evol.">
        <title>Blast fungal genomes show frequent chromosomal changes, gene gains and losses, and effector gene turnover.</title>
        <authorList>
            <person name="Gomez Luciano L.B."/>
            <person name="Jason Tsai I."/>
            <person name="Chuma I."/>
            <person name="Tosa Y."/>
            <person name="Chen Y.H."/>
            <person name="Li J.Y."/>
            <person name="Li M.Y."/>
            <person name="Jade Lu M.Y."/>
            <person name="Nakayashiki H."/>
            <person name="Li W.H."/>
        </authorList>
    </citation>
    <scope>NUCLEOTIDE SEQUENCE [LARGE SCALE GENOMIC DNA]</scope>
    <source>
        <strain evidence="1">MZ5-1-6</strain>
    </source>
</reference>
<name>A0A4P7N4I0_PYROR</name>
<evidence type="ECO:0000313" key="2">
    <source>
        <dbReference type="Proteomes" id="UP000294847"/>
    </source>
</evidence>
<accession>A0A4P7N4I0</accession>
<dbReference type="AlphaFoldDB" id="A0A4P7N4I0"/>
<proteinExistence type="predicted"/>
<organism evidence="1 2">
    <name type="scientific">Pyricularia oryzae</name>
    <name type="common">Rice blast fungus</name>
    <name type="synonym">Magnaporthe oryzae</name>
    <dbReference type="NCBI Taxonomy" id="318829"/>
    <lineage>
        <taxon>Eukaryota</taxon>
        <taxon>Fungi</taxon>
        <taxon>Dikarya</taxon>
        <taxon>Ascomycota</taxon>
        <taxon>Pezizomycotina</taxon>
        <taxon>Sordariomycetes</taxon>
        <taxon>Sordariomycetidae</taxon>
        <taxon>Magnaporthales</taxon>
        <taxon>Pyriculariaceae</taxon>
        <taxon>Pyricularia</taxon>
    </lineage>
</organism>
<protein>
    <submittedName>
        <fullName evidence="1">Uncharacterized protein</fullName>
    </submittedName>
</protein>
<sequence>MGDEKRADDLDQGAAVAEAGLATDDLGLKDDLFKAILDLAGPPDRGGKLDARADGAGEAGLVLLDVAGVTAAEVAQQLVAGRVPLPEAVDDDSAEAHLRAGLGRGVQRVVVAVEAVQQRGLERGGILEHGVGRLALGRRVVDRRGALGSAPVALRDVKCRARGARVHVARAGVDQVRLCLHHGARAALVIHAQHLGAGLEALACRGGGQGAEELDAALAVDDAGRVELGNAGDGDGLLGGVEVDHLLGVGLEGCGFVRACQ</sequence>
<evidence type="ECO:0000313" key="1">
    <source>
        <dbReference type="EMBL" id="QBZ55616.1"/>
    </source>
</evidence>